<reference evidence="2" key="2">
    <citation type="submission" date="2022-03" db="EMBL/GenBank/DDBJ databases">
        <title>Draft title - Genomic analysis of global carrot germplasm unveils the trajectory of domestication and the origin of high carotenoid orange carrot.</title>
        <authorList>
            <person name="Iorizzo M."/>
            <person name="Ellison S."/>
            <person name="Senalik D."/>
            <person name="Macko-Podgorni A."/>
            <person name="Grzebelus D."/>
            <person name="Bostan H."/>
            <person name="Rolling W."/>
            <person name="Curaba J."/>
            <person name="Simon P."/>
        </authorList>
    </citation>
    <scope>NUCLEOTIDE SEQUENCE</scope>
    <source>
        <tissue evidence="2">Leaf</tissue>
    </source>
</reference>
<feature type="compositionally biased region" description="Basic residues" evidence="1">
    <location>
        <begin position="104"/>
        <end position="117"/>
    </location>
</feature>
<dbReference type="Proteomes" id="UP000077755">
    <property type="component" value="Chromosome 7"/>
</dbReference>
<feature type="region of interest" description="Disordered" evidence="1">
    <location>
        <begin position="1"/>
        <end position="24"/>
    </location>
</feature>
<feature type="compositionally biased region" description="Polar residues" evidence="1">
    <location>
        <begin position="164"/>
        <end position="181"/>
    </location>
</feature>
<proteinExistence type="predicted"/>
<dbReference type="EMBL" id="CP093349">
    <property type="protein sequence ID" value="WOH08540.1"/>
    <property type="molecule type" value="Genomic_DNA"/>
</dbReference>
<feature type="region of interest" description="Disordered" evidence="1">
    <location>
        <begin position="159"/>
        <end position="184"/>
    </location>
</feature>
<name>A0AAF1B709_DAUCS</name>
<evidence type="ECO:0000313" key="3">
    <source>
        <dbReference type="Proteomes" id="UP000077755"/>
    </source>
</evidence>
<reference evidence="2" key="1">
    <citation type="journal article" date="2016" name="Nat. Genet.">
        <title>A high-quality carrot genome assembly provides new insights into carotenoid accumulation and asterid genome evolution.</title>
        <authorList>
            <person name="Iorizzo M."/>
            <person name="Ellison S."/>
            <person name="Senalik D."/>
            <person name="Zeng P."/>
            <person name="Satapoomin P."/>
            <person name="Huang J."/>
            <person name="Bowman M."/>
            <person name="Iovene M."/>
            <person name="Sanseverino W."/>
            <person name="Cavagnaro P."/>
            <person name="Yildiz M."/>
            <person name="Macko-Podgorni A."/>
            <person name="Moranska E."/>
            <person name="Grzebelus E."/>
            <person name="Grzebelus D."/>
            <person name="Ashrafi H."/>
            <person name="Zheng Z."/>
            <person name="Cheng S."/>
            <person name="Spooner D."/>
            <person name="Van Deynze A."/>
            <person name="Simon P."/>
        </authorList>
    </citation>
    <scope>NUCLEOTIDE SEQUENCE</scope>
    <source>
        <tissue evidence="2">Leaf</tissue>
    </source>
</reference>
<organism evidence="2 3">
    <name type="scientific">Daucus carota subsp. sativus</name>
    <name type="common">Carrot</name>
    <dbReference type="NCBI Taxonomy" id="79200"/>
    <lineage>
        <taxon>Eukaryota</taxon>
        <taxon>Viridiplantae</taxon>
        <taxon>Streptophyta</taxon>
        <taxon>Embryophyta</taxon>
        <taxon>Tracheophyta</taxon>
        <taxon>Spermatophyta</taxon>
        <taxon>Magnoliopsida</taxon>
        <taxon>eudicotyledons</taxon>
        <taxon>Gunneridae</taxon>
        <taxon>Pentapetalae</taxon>
        <taxon>asterids</taxon>
        <taxon>campanulids</taxon>
        <taxon>Apiales</taxon>
        <taxon>Apiaceae</taxon>
        <taxon>Apioideae</taxon>
        <taxon>Scandiceae</taxon>
        <taxon>Daucinae</taxon>
        <taxon>Daucus</taxon>
        <taxon>Daucus sect. Daucus</taxon>
    </lineage>
</organism>
<keyword evidence="3" id="KW-1185">Reference proteome</keyword>
<evidence type="ECO:0000313" key="2">
    <source>
        <dbReference type="EMBL" id="WOH08540.1"/>
    </source>
</evidence>
<dbReference type="AlphaFoldDB" id="A0AAF1B709"/>
<feature type="region of interest" description="Disordered" evidence="1">
    <location>
        <begin position="96"/>
        <end position="117"/>
    </location>
</feature>
<protein>
    <submittedName>
        <fullName evidence="2">Uncharacterized protein</fullName>
    </submittedName>
</protein>
<gene>
    <name evidence="2" type="ORF">DCAR_0727981</name>
</gene>
<accession>A0AAF1B709</accession>
<sequence>MTQSVFKCPKRTHDPPVSSKKRKRIDVDSTLMTSNADSLDAHAFSSCFGCARPTYSTPSSPPHAECRSETSVHGTQTTAGAAYTYNGGLSIGECPATTTTSMPNKKKHSKASKWQREKRRKLLASDEACNVCPEVKSFSNKDNNGKRSRQYRWQRHQKRRLESSQEASNLSQCPKQNTNGDLLTDPKKVGYEYSMSEFPIDIGFWGRGVGNTLAYIHMVYITNAGYVLLLFRLPMHA</sequence>
<evidence type="ECO:0000256" key="1">
    <source>
        <dbReference type="SAM" id="MobiDB-lite"/>
    </source>
</evidence>